<sequence>MANMMSQSSSKMNSNVLKTETRMHQAPTIDEFSIVKPISRGAFGKVYLAYRKGREKEKLFAIKAMKKSEMIHKNMAAQVTTERDALALSKSPFIVHLYYSIQTTKYIYLVMEYLIGGDVKSLLHVCGYFDERTALMYTAEVVLALEYLHKHGIIHRDLKPDNMLISNEGHIKLTDFGLSKISMDHKINVSDILGTPSVVKPLRSDSFYRTPGQVLSLTTNLTFDTPGAVLEEKFRHLRHTPLSSPLLTSVNRQGLPRPSSLGDLLSDLNRDKRPHASSHDDASRHGRDSISVALADRILSAASEGSQASSRGRPQEDAGSGCQRSARFGRSATRQGGRERDVVFETPVGRAPVSRPSIHLSFSDERRQSGPEAAQQTSNEGQSMASSPTEDVALLGSGSEVRGRKRHLSQVEMSPISLRASKGCVRMLGSGSHSGLTTEIQGLSLKLFVADGEGEEEEEESNTGCHRNRLSDADSLDSSLSIEDMESIRAKSFEGVDSEGSKNVGQVDSEGGSIRDSCYGSGSRLSGGGAEGGSSSFCLDHGDGSLSGLDLDASRSSAADPAEKEAVKVRRSSGKKNVSFDLDVSMDCKSEASDVKMPGDVSESCHDDDDLSRKGQLEPSPMGDGRSQSLVSNQSESSMKSCDLQERSALSELTNFSPDDTTRMNIKPRNASTPGPQGTRHTPLRIAFRTPGQLPYVTPARIRYKTPGRGTLITPGPTPLRTPKSCKRRPQQAACGQPQEERILGTPDYLAPELLLQQPHGIGVDWWALGVCLYEFLIGIPPFCDSEPDLVFQNILSRDLSWPEGDEAISVIAQDLIEKLLTLAPEDRPTAIDVKQHEFLHDLDWDHVREMEPPFVPAPDDETDTTYFDARNKACNLDLSSGSFAS</sequence>
<protein>
    <recommendedName>
        <fullName evidence="3">Serine/threonine-protein kinase greatwall</fullName>
        <ecNumber evidence="2">2.7.11.1</ecNumber>
    </recommendedName>
    <alternativeName>
        <fullName evidence="9">Microtubule-associated serine/threonine-protein kinase-like</fullName>
    </alternativeName>
</protein>
<name>A0A7M7NIW7_STRPU</name>
<dbReference type="FunFam" id="1.10.510.10:FF:000484">
    <property type="entry name" value="Serine/threonine-protein kinase greatwall, putative"/>
    <property type="match status" value="1"/>
</dbReference>
<evidence type="ECO:0000256" key="10">
    <source>
        <dbReference type="ARBA" id="ARBA00047899"/>
    </source>
</evidence>
<evidence type="ECO:0000259" key="14">
    <source>
        <dbReference type="PROSITE" id="PS51285"/>
    </source>
</evidence>
<evidence type="ECO:0000256" key="7">
    <source>
        <dbReference type="ARBA" id="ARBA00022777"/>
    </source>
</evidence>
<reference evidence="15" key="2">
    <citation type="submission" date="2021-01" db="UniProtKB">
        <authorList>
            <consortium name="EnsemblMetazoa"/>
        </authorList>
    </citation>
    <scope>IDENTIFICATION</scope>
</reference>
<dbReference type="PROSITE" id="PS00108">
    <property type="entry name" value="PROTEIN_KINASE_ST"/>
    <property type="match status" value="1"/>
</dbReference>
<dbReference type="InParanoid" id="A0A7M7NIW7"/>
<dbReference type="PANTHER" id="PTHR24356:SF1">
    <property type="entry name" value="SERINE_THREONINE-PROTEIN KINASE GREATWALL"/>
    <property type="match status" value="1"/>
</dbReference>
<dbReference type="OMA" id="VMKKNEM"/>
<dbReference type="GeneID" id="100889839"/>
<dbReference type="OrthoDB" id="162894at2759"/>
<comment type="catalytic activity">
    <reaction evidence="10">
        <text>L-threonyl-[protein] + ATP = O-phospho-L-threonyl-[protein] + ADP + H(+)</text>
        <dbReference type="Rhea" id="RHEA:46608"/>
        <dbReference type="Rhea" id="RHEA-COMP:11060"/>
        <dbReference type="Rhea" id="RHEA-COMP:11605"/>
        <dbReference type="ChEBI" id="CHEBI:15378"/>
        <dbReference type="ChEBI" id="CHEBI:30013"/>
        <dbReference type="ChEBI" id="CHEBI:30616"/>
        <dbReference type="ChEBI" id="CHEBI:61977"/>
        <dbReference type="ChEBI" id="CHEBI:456216"/>
        <dbReference type="EC" id="2.7.11.1"/>
    </reaction>
</comment>
<evidence type="ECO:0000256" key="4">
    <source>
        <dbReference type="ARBA" id="ARBA00022527"/>
    </source>
</evidence>
<feature type="region of interest" description="Disordered" evidence="12">
    <location>
        <begin position="550"/>
        <end position="574"/>
    </location>
</feature>
<feature type="region of interest" description="Disordered" evidence="12">
    <location>
        <begin position="451"/>
        <end position="515"/>
    </location>
</feature>
<evidence type="ECO:0000256" key="9">
    <source>
        <dbReference type="ARBA" id="ARBA00033099"/>
    </source>
</evidence>
<accession>A0A7M7NIW7</accession>
<dbReference type="GO" id="GO:0015630">
    <property type="term" value="C:microtubule cytoskeleton"/>
    <property type="evidence" value="ECO:0000318"/>
    <property type="project" value="GO_Central"/>
</dbReference>
<dbReference type="Pfam" id="PF00069">
    <property type="entry name" value="Pkinase"/>
    <property type="match status" value="2"/>
</dbReference>
<feature type="compositionally biased region" description="Polar residues" evidence="12">
    <location>
        <begin position="374"/>
        <end position="389"/>
    </location>
</feature>
<dbReference type="GO" id="GO:0004674">
    <property type="term" value="F:protein serine/threonine kinase activity"/>
    <property type="evidence" value="ECO:0000318"/>
    <property type="project" value="GO_Central"/>
</dbReference>
<feature type="region of interest" description="Disordered" evidence="12">
    <location>
        <begin position="591"/>
        <end position="640"/>
    </location>
</feature>
<feature type="region of interest" description="Disordered" evidence="12">
    <location>
        <begin position="301"/>
        <end position="389"/>
    </location>
</feature>
<evidence type="ECO:0000313" key="16">
    <source>
        <dbReference type="Proteomes" id="UP000007110"/>
    </source>
</evidence>
<dbReference type="InterPro" id="IPR000961">
    <property type="entry name" value="AGC-kinase_C"/>
</dbReference>
<evidence type="ECO:0000256" key="8">
    <source>
        <dbReference type="ARBA" id="ARBA00022840"/>
    </source>
</evidence>
<comment type="catalytic activity">
    <reaction evidence="11">
        <text>L-seryl-[protein] + ATP = O-phospho-L-seryl-[protein] + ADP + H(+)</text>
        <dbReference type="Rhea" id="RHEA:17989"/>
        <dbReference type="Rhea" id="RHEA-COMP:9863"/>
        <dbReference type="Rhea" id="RHEA-COMP:11604"/>
        <dbReference type="ChEBI" id="CHEBI:15378"/>
        <dbReference type="ChEBI" id="CHEBI:29999"/>
        <dbReference type="ChEBI" id="CHEBI:30616"/>
        <dbReference type="ChEBI" id="CHEBI:83421"/>
        <dbReference type="ChEBI" id="CHEBI:456216"/>
        <dbReference type="EC" id="2.7.11.1"/>
    </reaction>
</comment>
<evidence type="ECO:0000256" key="6">
    <source>
        <dbReference type="ARBA" id="ARBA00022741"/>
    </source>
</evidence>
<feature type="domain" description="Protein kinase" evidence="13">
    <location>
        <begin position="32"/>
        <end position="840"/>
    </location>
</feature>
<dbReference type="InterPro" id="IPR008271">
    <property type="entry name" value="Ser/Thr_kinase_AS"/>
</dbReference>
<feature type="compositionally biased region" description="Polar residues" evidence="12">
    <location>
        <begin position="303"/>
        <end position="312"/>
    </location>
</feature>
<dbReference type="AlphaFoldDB" id="A0A7M7NIW7"/>
<dbReference type="GO" id="GO:0035556">
    <property type="term" value="P:intracellular signal transduction"/>
    <property type="evidence" value="ECO:0000318"/>
    <property type="project" value="GO_Central"/>
</dbReference>
<dbReference type="Gene3D" id="1.10.510.10">
    <property type="entry name" value="Transferase(Phosphotransferase) domain 1"/>
    <property type="match status" value="2"/>
</dbReference>
<dbReference type="InterPro" id="IPR000719">
    <property type="entry name" value="Prot_kinase_dom"/>
</dbReference>
<keyword evidence="6" id="KW-0547">Nucleotide-binding</keyword>
<evidence type="ECO:0000256" key="1">
    <source>
        <dbReference type="ARBA" id="ARBA00009903"/>
    </source>
</evidence>
<evidence type="ECO:0000313" key="15">
    <source>
        <dbReference type="EnsemblMetazoa" id="XP_030837118"/>
    </source>
</evidence>
<dbReference type="FunFam" id="3.30.200.20:FF:000550">
    <property type="entry name" value="Serine/threonine-protein kinase greatwall"/>
    <property type="match status" value="1"/>
</dbReference>
<dbReference type="Proteomes" id="UP000007110">
    <property type="component" value="Unassembled WGS sequence"/>
</dbReference>
<dbReference type="GO" id="GO:0007346">
    <property type="term" value="P:regulation of mitotic cell cycle"/>
    <property type="evidence" value="ECO:0000318"/>
    <property type="project" value="GO_Central"/>
</dbReference>
<keyword evidence="4" id="KW-0723">Serine/threonine-protein kinase</keyword>
<dbReference type="KEGG" id="spu:100889839"/>
<feature type="compositionally biased region" description="Acidic residues" evidence="12">
    <location>
        <begin position="452"/>
        <end position="461"/>
    </location>
</feature>
<dbReference type="GO" id="GO:0005634">
    <property type="term" value="C:nucleus"/>
    <property type="evidence" value="ECO:0000318"/>
    <property type="project" value="GO_Central"/>
</dbReference>
<dbReference type="PROSITE" id="PS51285">
    <property type="entry name" value="AGC_KINASE_CTER"/>
    <property type="match status" value="1"/>
</dbReference>
<proteinExistence type="inferred from homology"/>
<feature type="compositionally biased region" description="Polar residues" evidence="12">
    <location>
        <begin position="670"/>
        <end position="680"/>
    </location>
</feature>
<evidence type="ECO:0000256" key="11">
    <source>
        <dbReference type="ARBA" id="ARBA00048679"/>
    </source>
</evidence>
<feature type="domain" description="AGC-kinase C-terminal" evidence="14">
    <location>
        <begin position="841"/>
        <end position="886"/>
    </location>
</feature>
<comment type="similarity">
    <text evidence="1">Belongs to the protein kinase superfamily. AGC Ser/Thr protein kinase family.</text>
</comment>
<dbReference type="SMART" id="SM00133">
    <property type="entry name" value="S_TK_X"/>
    <property type="match status" value="1"/>
</dbReference>
<dbReference type="PROSITE" id="PS50011">
    <property type="entry name" value="PROTEIN_KINASE_DOM"/>
    <property type="match status" value="1"/>
</dbReference>
<feature type="region of interest" description="Disordered" evidence="12">
    <location>
        <begin position="655"/>
        <end position="683"/>
    </location>
</feature>
<dbReference type="EnsemblMetazoa" id="XM_030981258">
    <property type="protein sequence ID" value="XP_030837118"/>
    <property type="gene ID" value="LOC100889839"/>
</dbReference>
<organism evidence="15 16">
    <name type="scientific">Strongylocentrotus purpuratus</name>
    <name type="common">Purple sea urchin</name>
    <dbReference type="NCBI Taxonomy" id="7668"/>
    <lineage>
        <taxon>Eukaryota</taxon>
        <taxon>Metazoa</taxon>
        <taxon>Echinodermata</taxon>
        <taxon>Eleutherozoa</taxon>
        <taxon>Echinozoa</taxon>
        <taxon>Echinoidea</taxon>
        <taxon>Euechinoidea</taxon>
        <taxon>Echinacea</taxon>
        <taxon>Camarodonta</taxon>
        <taxon>Echinidea</taxon>
        <taxon>Strongylocentrotidae</taxon>
        <taxon>Strongylocentrotus</taxon>
    </lineage>
</organism>
<feature type="compositionally biased region" description="Basic and acidic residues" evidence="12">
    <location>
        <begin position="277"/>
        <end position="287"/>
    </location>
</feature>
<keyword evidence="5" id="KW-0808">Transferase</keyword>
<dbReference type="RefSeq" id="XP_030837118.1">
    <property type="nucleotide sequence ID" value="XM_030981258.1"/>
</dbReference>
<dbReference type="GO" id="GO:0005524">
    <property type="term" value="F:ATP binding"/>
    <property type="evidence" value="ECO:0007669"/>
    <property type="project" value="UniProtKB-KW"/>
</dbReference>
<feature type="region of interest" description="Disordered" evidence="12">
    <location>
        <begin position="706"/>
        <end position="730"/>
    </location>
</feature>
<evidence type="ECO:0000256" key="12">
    <source>
        <dbReference type="SAM" id="MobiDB-lite"/>
    </source>
</evidence>
<dbReference type="Gene3D" id="3.30.200.20">
    <property type="entry name" value="Phosphorylase Kinase, domain 1"/>
    <property type="match status" value="1"/>
</dbReference>
<dbReference type="SUPFAM" id="SSF56112">
    <property type="entry name" value="Protein kinase-like (PK-like)"/>
    <property type="match status" value="2"/>
</dbReference>
<dbReference type="PANTHER" id="PTHR24356">
    <property type="entry name" value="SERINE/THREONINE-PROTEIN KINASE"/>
    <property type="match status" value="1"/>
</dbReference>
<evidence type="ECO:0000256" key="2">
    <source>
        <dbReference type="ARBA" id="ARBA00012513"/>
    </source>
</evidence>
<evidence type="ECO:0000259" key="13">
    <source>
        <dbReference type="PROSITE" id="PS50011"/>
    </source>
</evidence>
<dbReference type="EC" id="2.7.11.1" evidence="2"/>
<reference evidence="16" key="1">
    <citation type="submission" date="2015-02" db="EMBL/GenBank/DDBJ databases">
        <title>Genome sequencing for Strongylocentrotus purpuratus.</title>
        <authorList>
            <person name="Murali S."/>
            <person name="Liu Y."/>
            <person name="Vee V."/>
            <person name="English A."/>
            <person name="Wang M."/>
            <person name="Skinner E."/>
            <person name="Han Y."/>
            <person name="Muzny D.M."/>
            <person name="Worley K.C."/>
            <person name="Gibbs R.A."/>
        </authorList>
    </citation>
    <scope>NUCLEOTIDE SEQUENCE</scope>
</reference>
<feature type="region of interest" description="Disordered" evidence="12">
    <location>
        <begin position="245"/>
        <end position="287"/>
    </location>
</feature>
<evidence type="ECO:0000256" key="5">
    <source>
        <dbReference type="ARBA" id="ARBA00022679"/>
    </source>
</evidence>
<keyword evidence="16" id="KW-1185">Reference proteome</keyword>
<feature type="compositionally biased region" description="Low complexity" evidence="12">
    <location>
        <begin position="627"/>
        <end position="638"/>
    </location>
</feature>
<keyword evidence="7" id="KW-0418">Kinase</keyword>
<dbReference type="FunCoup" id="A0A7M7NIW7">
    <property type="interactions" value="567"/>
</dbReference>
<dbReference type="InterPro" id="IPR050236">
    <property type="entry name" value="Ser_Thr_kinase_AGC"/>
</dbReference>
<dbReference type="InterPro" id="IPR011009">
    <property type="entry name" value="Kinase-like_dom_sf"/>
</dbReference>
<keyword evidence="8" id="KW-0067">ATP-binding</keyword>
<evidence type="ECO:0000256" key="3">
    <source>
        <dbReference type="ARBA" id="ARBA00022148"/>
    </source>
</evidence>
<dbReference type="SMART" id="SM00220">
    <property type="entry name" value="S_TKc"/>
    <property type="match status" value="1"/>
</dbReference>